<dbReference type="InterPro" id="IPR012337">
    <property type="entry name" value="RNaseH-like_sf"/>
</dbReference>
<feature type="domain" description="Transposase IS4-like" evidence="1">
    <location>
        <begin position="48"/>
        <end position="219"/>
    </location>
</feature>
<dbReference type="Gene3D" id="3.90.350.10">
    <property type="entry name" value="Transposase Inhibitor Protein From Tn5, Chain A, domain 1"/>
    <property type="match status" value="1"/>
</dbReference>
<reference evidence="3" key="1">
    <citation type="journal article" date="2014" name="Int. J. Syst. Evol. Microbiol.">
        <title>Complete genome of a new Firmicutes species belonging to the dominant human colonic microbiota ('Ruminococcus bicirculans') reveals two chromosomes and a selective capacity to utilize plant glucans.</title>
        <authorList>
            <consortium name="NISC Comparative Sequencing Program"/>
            <person name="Wegmann U."/>
            <person name="Louis P."/>
            <person name="Goesmann A."/>
            <person name="Henrissat B."/>
            <person name="Duncan S.H."/>
            <person name="Flint H.J."/>
        </authorList>
    </citation>
    <scope>NUCLEOTIDE SEQUENCE</scope>
    <source>
        <strain evidence="3">CGMCC 1.8884</strain>
    </source>
</reference>
<dbReference type="GO" id="GO:0004803">
    <property type="term" value="F:transposase activity"/>
    <property type="evidence" value="ECO:0007669"/>
    <property type="project" value="InterPro"/>
</dbReference>
<dbReference type="NCBIfam" id="NF033591">
    <property type="entry name" value="transpos_IS4_2"/>
    <property type="match status" value="1"/>
</dbReference>
<comment type="caution">
    <text evidence="2">The sequence shown here is derived from an EMBL/GenBank/DDBJ whole genome shotgun (WGS) entry which is preliminary data.</text>
</comment>
<dbReference type="EMBL" id="BMMA01000020">
    <property type="protein sequence ID" value="GGI86406.1"/>
    <property type="molecule type" value="Genomic_DNA"/>
</dbReference>
<dbReference type="GO" id="GO:0003677">
    <property type="term" value="F:DNA binding"/>
    <property type="evidence" value="ECO:0007669"/>
    <property type="project" value="InterPro"/>
</dbReference>
<dbReference type="EMBL" id="BMLZ01000038">
    <property type="protein sequence ID" value="GGP30781.1"/>
    <property type="molecule type" value="Genomic_DNA"/>
</dbReference>
<organism evidence="2 5">
    <name type="scientific">Deinococcus wulumuqiensis</name>
    <dbReference type="NCBI Taxonomy" id="980427"/>
    <lineage>
        <taxon>Bacteria</taxon>
        <taxon>Thermotogati</taxon>
        <taxon>Deinococcota</taxon>
        <taxon>Deinococci</taxon>
        <taxon>Deinococcales</taxon>
        <taxon>Deinococcaceae</taxon>
        <taxon>Deinococcus</taxon>
    </lineage>
</organism>
<evidence type="ECO:0000313" key="2">
    <source>
        <dbReference type="EMBL" id="GGI86406.1"/>
    </source>
</evidence>
<sequence>MYPRPEPSLYSKPSNFWGQPNRTNWKLGGQDVNILVLAVIWRGVAIPLLFEFLDHSGNSNAATRLLILEDALEILHCQDIFTLYGDREFIGQDWVDGLIDQGIPVTIRIRYTTSIDGLPGSEWLSDLQPGAVGVLLDDVEVFGSPMNVVGTFTTDGETLLVASNAMKSHKILKAYRKRWKIECLFRALKSKGFQLENTHMTLHDHLERLLCVLTLAYVWCILVGLQQSVRLKTHGRRAWSVITLGLRELVRAWSQPEKQREVQILAFIDLFSPSQTGFLETVGY</sequence>
<accession>A0AAV4K7H1</accession>
<keyword evidence="4" id="KW-1185">Reference proteome</keyword>
<evidence type="ECO:0000313" key="5">
    <source>
        <dbReference type="Proteomes" id="UP000652720"/>
    </source>
</evidence>
<dbReference type="AlphaFoldDB" id="A0AAV4K7H1"/>
<reference evidence="2" key="2">
    <citation type="journal article" date="2014" name="Int. J. Syst. Evol. Microbiol.">
        <title>Complete genome sequence of Corynebacterium casei LMG S-19264T (=DSM 44701T), isolated from a smear-ripened cheese.</title>
        <authorList>
            <consortium name="US DOE Joint Genome Institute (JGI-PGF)"/>
            <person name="Walter F."/>
            <person name="Albersmeier A."/>
            <person name="Kalinowski J."/>
            <person name="Ruckert C."/>
        </authorList>
    </citation>
    <scope>NUCLEOTIDE SEQUENCE</scope>
    <source>
        <strain evidence="2">CGMCC 1.8885</strain>
    </source>
</reference>
<dbReference type="InterPro" id="IPR047658">
    <property type="entry name" value="IS4-like_transpos"/>
</dbReference>
<reference evidence="2" key="4">
    <citation type="submission" date="2023-08" db="EMBL/GenBank/DDBJ databases">
        <authorList>
            <person name="Sun Q."/>
            <person name="Zhou Y."/>
        </authorList>
    </citation>
    <scope>NUCLEOTIDE SEQUENCE</scope>
    <source>
        <strain evidence="3">CGMCC 1.8884</strain>
        <strain evidence="2">CGMCC 1.8885</strain>
    </source>
</reference>
<evidence type="ECO:0000259" key="1">
    <source>
        <dbReference type="Pfam" id="PF01609"/>
    </source>
</evidence>
<evidence type="ECO:0000313" key="3">
    <source>
        <dbReference type="EMBL" id="GGP30781.1"/>
    </source>
</evidence>
<name>A0AAV4K7H1_9DEIO</name>
<gene>
    <name evidence="3" type="ORF">GCM10008021_24320</name>
    <name evidence="2" type="ORF">GCM10010914_20970</name>
</gene>
<reference evidence="4" key="3">
    <citation type="journal article" date="2019" name="Int. J. Syst. Evol. Microbiol.">
        <title>The Global Catalogue of Microorganisms (GCM) 10K type strain sequencing project: providing services to taxonomists for standard genome sequencing and annotation.</title>
        <authorList>
            <consortium name="The Broad Institute Genomics Platform"/>
            <consortium name="The Broad Institute Genome Sequencing Center for Infectious Disease"/>
            <person name="Wu L."/>
            <person name="Ma J."/>
        </authorList>
    </citation>
    <scope>NUCLEOTIDE SEQUENCE [LARGE SCALE GENOMIC DNA]</scope>
    <source>
        <strain evidence="4">CGMCC 1.8884</strain>
    </source>
</reference>
<dbReference type="Proteomes" id="UP000630135">
    <property type="component" value="Unassembled WGS sequence"/>
</dbReference>
<protein>
    <submittedName>
        <fullName evidence="2">IS4 family transposase</fullName>
    </submittedName>
</protein>
<dbReference type="GO" id="GO:0006313">
    <property type="term" value="P:DNA transposition"/>
    <property type="evidence" value="ECO:0007669"/>
    <property type="project" value="InterPro"/>
</dbReference>
<dbReference type="SUPFAM" id="SSF53098">
    <property type="entry name" value="Ribonuclease H-like"/>
    <property type="match status" value="1"/>
</dbReference>
<proteinExistence type="predicted"/>
<dbReference type="InterPro" id="IPR002559">
    <property type="entry name" value="Transposase_11"/>
</dbReference>
<evidence type="ECO:0000313" key="4">
    <source>
        <dbReference type="Proteomes" id="UP000630135"/>
    </source>
</evidence>
<dbReference type="Pfam" id="PF01609">
    <property type="entry name" value="DDE_Tnp_1"/>
    <property type="match status" value="1"/>
</dbReference>
<dbReference type="Proteomes" id="UP000652720">
    <property type="component" value="Unassembled WGS sequence"/>
</dbReference>